<feature type="domain" description="DUF397" evidence="2">
    <location>
        <begin position="36"/>
        <end position="87"/>
    </location>
</feature>
<feature type="compositionally biased region" description="Gly residues" evidence="1">
    <location>
        <begin position="1"/>
        <end position="12"/>
    </location>
</feature>
<reference evidence="3 4" key="1">
    <citation type="submission" date="2020-12" db="EMBL/GenBank/DDBJ databases">
        <title>Identification and biosynthesis of polyene macrolides produced by Streptomyces alfalfae Men-myco-93-63.</title>
        <authorList>
            <person name="Liu D."/>
            <person name="Li Y."/>
            <person name="Liu L."/>
            <person name="Han X."/>
            <person name="Shen F."/>
        </authorList>
    </citation>
    <scope>NUCLEOTIDE SEQUENCE [LARGE SCALE GENOMIC DNA]</scope>
    <source>
        <strain evidence="3 4">Men-myco-93-63</strain>
    </source>
</reference>
<protein>
    <submittedName>
        <fullName evidence="3">DUF397 domain-containing protein</fullName>
    </submittedName>
</protein>
<dbReference type="Proteomes" id="UP000596130">
    <property type="component" value="Chromosome"/>
</dbReference>
<dbReference type="AlphaFoldDB" id="A0A7T4U1B7"/>
<dbReference type="InterPro" id="IPR007278">
    <property type="entry name" value="DUF397"/>
</dbReference>
<accession>A0A7T4U1B7</accession>
<organism evidence="3 4">
    <name type="scientific">Streptomyces alfalfae</name>
    <dbReference type="NCBI Taxonomy" id="1642299"/>
    <lineage>
        <taxon>Bacteria</taxon>
        <taxon>Bacillati</taxon>
        <taxon>Actinomycetota</taxon>
        <taxon>Actinomycetes</taxon>
        <taxon>Kitasatosporales</taxon>
        <taxon>Streptomycetaceae</taxon>
        <taxon>Streptomyces</taxon>
    </lineage>
</organism>
<dbReference type="Pfam" id="PF04149">
    <property type="entry name" value="DUF397"/>
    <property type="match status" value="1"/>
</dbReference>
<sequence>MQLQSGDGGWTPKGGHPVKDPAETAQSAAAEGVGHAWRKSSYSLPEGSCVEIARPDGDQVLFRDSKVTDGPVLRVRAGAAESFTSALSRGGLQAQKAAEQGSRVRTHEPCRTPTLQKRP</sequence>
<evidence type="ECO:0000313" key="4">
    <source>
        <dbReference type="Proteomes" id="UP000596130"/>
    </source>
</evidence>
<dbReference type="EMBL" id="CP065959">
    <property type="protein sequence ID" value="QQC93065.1"/>
    <property type="molecule type" value="Genomic_DNA"/>
</dbReference>
<feature type="region of interest" description="Disordered" evidence="1">
    <location>
        <begin position="1"/>
        <end position="36"/>
    </location>
</feature>
<evidence type="ECO:0000313" key="3">
    <source>
        <dbReference type="EMBL" id="QQC93065.1"/>
    </source>
</evidence>
<dbReference type="RefSeq" id="WP_198504622.1">
    <property type="nucleotide sequence ID" value="NZ_CP065959.1"/>
</dbReference>
<evidence type="ECO:0000259" key="2">
    <source>
        <dbReference type="Pfam" id="PF04149"/>
    </source>
</evidence>
<feature type="region of interest" description="Disordered" evidence="1">
    <location>
        <begin position="88"/>
        <end position="119"/>
    </location>
</feature>
<name>A0A7T4U1B7_9ACTN</name>
<proteinExistence type="predicted"/>
<gene>
    <name evidence="3" type="ORF">I8755_35550</name>
</gene>
<evidence type="ECO:0000256" key="1">
    <source>
        <dbReference type="SAM" id="MobiDB-lite"/>
    </source>
</evidence>